<evidence type="ECO:0000256" key="13">
    <source>
        <dbReference type="PIRSR" id="PIRSR604385-2"/>
    </source>
</evidence>
<dbReference type="PROSITE" id="PS51462">
    <property type="entry name" value="NUDIX"/>
    <property type="match status" value="1"/>
</dbReference>
<evidence type="ECO:0000256" key="11">
    <source>
        <dbReference type="ARBA" id="ARBA00033056"/>
    </source>
</evidence>
<dbReference type="GO" id="GO:0046872">
    <property type="term" value="F:metal ion binding"/>
    <property type="evidence" value="ECO:0007669"/>
    <property type="project" value="UniProtKB-KW"/>
</dbReference>
<dbReference type="GO" id="GO:0005829">
    <property type="term" value="C:cytosol"/>
    <property type="evidence" value="ECO:0007669"/>
    <property type="project" value="TreeGrafter"/>
</dbReference>
<dbReference type="GO" id="GO:0047631">
    <property type="term" value="F:ADP-ribose diphosphatase activity"/>
    <property type="evidence" value="ECO:0007669"/>
    <property type="project" value="UniProtKB-EC"/>
</dbReference>
<comment type="cofactor">
    <cofactor evidence="1 13">
        <name>Mg(2+)</name>
        <dbReference type="ChEBI" id="CHEBI:18420"/>
    </cofactor>
</comment>
<organism evidence="16 17">
    <name type="scientific">Xanthobacter dioxanivorans</name>
    <dbReference type="NCBI Taxonomy" id="2528964"/>
    <lineage>
        <taxon>Bacteria</taxon>
        <taxon>Pseudomonadati</taxon>
        <taxon>Pseudomonadota</taxon>
        <taxon>Alphaproteobacteria</taxon>
        <taxon>Hyphomicrobiales</taxon>
        <taxon>Xanthobacteraceae</taxon>
        <taxon>Xanthobacter</taxon>
    </lineage>
</organism>
<evidence type="ECO:0000256" key="8">
    <source>
        <dbReference type="ARBA" id="ARBA00025164"/>
    </source>
</evidence>
<reference evidence="16 17" key="1">
    <citation type="submission" date="2020-10" db="EMBL/GenBank/DDBJ databases">
        <title>Degradation of 1,4-Dioxane by Xanthobacter sp. YN2, via a Novel Group-2 Soluble Di-Iron Monooxygenase.</title>
        <authorList>
            <person name="Ma F."/>
            <person name="Wang Y."/>
            <person name="Yang J."/>
            <person name="Guo H."/>
            <person name="Su D."/>
            <person name="Yu L."/>
        </authorList>
    </citation>
    <scope>NUCLEOTIDE SEQUENCE [LARGE SCALE GENOMIC DNA]</scope>
    <source>
        <strain evidence="16 17">YN2</strain>
    </source>
</reference>
<dbReference type="PANTHER" id="PTHR11839:SF5">
    <property type="entry name" value="ADP-RIBOSE PYROPHOSPHATASE"/>
    <property type="match status" value="1"/>
</dbReference>
<dbReference type="SUPFAM" id="SSF55811">
    <property type="entry name" value="Nudix"/>
    <property type="match status" value="1"/>
</dbReference>
<keyword evidence="7 13" id="KW-0460">Magnesium</keyword>
<evidence type="ECO:0000256" key="1">
    <source>
        <dbReference type="ARBA" id="ARBA00001946"/>
    </source>
</evidence>
<gene>
    <name evidence="16" type="ORF">EZH22_11225</name>
</gene>
<evidence type="ECO:0000256" key="5">
    <source>
        <dbReference type="ARBA" id="ARBA00022723"/>
    </source>
</evidence>
<dbReference type="InterPro" id="IPR004385">
    <property type="entry name" value="NDP_pyrophosphatase"/>
</dbReference>
<comment type="similarity">
    <text evidence="2">Belongs to the Nudix hydrolase family. NudF subfamily.</text>
</comment>
<evidence type="ECO:0000259" key="15">
    <source>
        <dbReference type="PROSITE" id="PS51462"/>
    </source>
</evidence>
<keyword evidence="6 16" id="KW-0378">Hydrolase</keyword>
<feature type="domain" description="Nudix hydrolase" evidence="15">
    <location>
        <begin position="52"/>
        <end position="195"/>
    </location>
</feature>
<dbReference type="AlphaFoldDB" id="A0A974PS79"/>
<evidence type="ECO:0000313" key="17">
    <source>
        <dbReference type="Proteomes" id="UP000596427"/>
    </source>
</evidence>
<dbReference type="GO" id="GO:0006753">
    <property type="term" value="P:nucleoside phosphate metabolic process"/>
    <property type="evidence" value="ECO:0007669"/>
    <property type="project" value="TreeGrafter"/>
</dbReference>
<dbReference type="InterPro" id="IPR015797">
    <property type="entry name" value="NUDIX_hydrolase-like_dom_sf"/>
</dbReference>
<comment type="catalytic activity">
    <reaction evidence="12">
        <text>ADP-D-ribose + H2O = D-ribose 5-phosphate + AMP + 2 H(+)</text>
        <dbReference type="Rhea" id="RHEA:10412"/>
        <dbReference type="ChEBI" id="CHEBI:15377"/>
        <dbReference type="ChEBI" id="CHEBI:15378"/>
        <dbReference type="ChEBI" id="CHEBI:57967"/>
        <dbReference type="ChEBI" id="CHEBI:78346"/>
        <dbReference type="ChEBI" id="CHEBI:456215"/>
        <dbReference type="EC" id="3.6.1.13"/>
    </reaction>
</comment>
<feature type="binding site" evidence="13">
    <location>
        <position position="113"/>
    </location>
    <ligand>
        <name>Mg(2+)</name>
        <dbReference type="ChEBI" id="CHEBI:18420"/>
        <label>1</label>
    </ligand>
</feature>
<comment type="function">
    <text evidence="8">Acts on ADP-mannose and ADP-glucose as well as ADP-ribose. Prevents glycogen biosynthesis. The reaction catalyzed by this enzyme is a limiting step of the gluconeogenic process.</text>
</comment>
<dbReference type="Pfam" id="PF00293">
    <property type="entry name" value="NUDIX"/>
    <property type="match status" value="1"/>
</dbReference>
<evidence type="ECO:0000256" key="12">
    <source>
        <dbReference type="ARBA" id="ARBA00049546"/>
    </source>
</evidence>
<evidence type="ECO:0000256" key="6">
    <source>
        <dbReference type="ARBA" id="ARBA00022801"/>
    </source>
</evidence>
<evidence type="ECO:0000256" key="9">
    <source>
        <dbReference type="ARBA" id="ARBA00030162"/>
    </source>
</evidence>
<feature type="binding site" evidence="13">
    <location>
        <position position="161"/>
    </location>
    <ligand>
        <name>Mg(2+)</name>
        <dbReference type="ChEBI" id="CHEBI:18420"/>
        <label>1</label>
    </ligand>
</feature>
<evidence type="ECO:0000256" key="4">
    <source>
        <dbReference type="ARBA" id="ARBA00013297"/>
    </source>
</evidence>
<evidence type="ECO:0000256" key="10">
    <source>
        <dbReference type="ARBA" id="ARBA00030308"/>
    </source>
</evidence>
<dbReference type="InterPro" id="IPR000086">
    <property type="entry name" value="NUDIX_hydrolase_dom"/>
</dbReference>
<feature type="short sequence motif" description="Nudix box" evidence="14">
    <location>
        <begin position="94"/>
        <end position="116"/>
    </location>
</feature>
<dbReference type="GO" id="GO:0019144">
    <property type="term" value="F:ADP-sugar diphosphatase activity"/>
    <property type="evidence" value="ECO:0007669"/>
    <property type="project" value="TreeGrafter"/>
</dbReference>
<dbReference type="KEGG" id="xdi:EZH22_11225"/>
<protein>
    <recommendedName>
        <fullName evidence="4">ADP-ribose pyrophosphatase</fullName>
        <ecNumber evidence="3">3.6.1.13</ecNumber>
    </recommendedName>
    <alternativeName>
        <fullName evidence="9">ADP-ribose diphosphatase</fullName>
    </alternativeName>
    <alternativeName>
        <fullName evidence="11">ADP-ribose phosphohydrolase</fullName>
    </alternativeName>
    <alternativeName>
        <fullName evidence="10">Adenosine diphosphoribose pyrophosphatase</fullName>
    </alternativeName>
</protein>
<feature type="binding site" evidence="13">
    <location>
        <position position="93"/>
    </location>
    <ligand>
        <name>Mg(2+)</name>
        <dbReference type="ChEBI" id="CHEBI:18420"/>
        <label>1</label>
    </ligand>
</feature>
<sequence length="217" mass="23493">MTRTDLPEDRPARADVEGPELLARGFRPYERYRIVLHHEDGSSDVQSRDIIRAGSVVGVLGYDPERELVVLIRQFRFGAHLVHNRGDMVEIVAGIVEQGEGYEAAALRECGEEAGVVPRALIPMLRFVPSPGVSDEFAVLFLGLLDSAALPQQAGAEAETERTYPFAVKLDDALAAVEAGRMINGYVIIALQWLALNRHRLPALLAGVATLAGAATA</sequence>
<evidence type="ECO:0000256" key="3">
    <source>
        <dbReference type="ARBA" id="ARBA00012453"/>
    </source>
</evidence>
<accession>A0A974PS79</accession>
<proteinExistence type="inferred from homology"/>
<dbReference type="EC" id="3.6.1.13" evidence="3"/>
<keyword evidence="5 13" id="KW-0479">Metal-binding</keyword>
<dbReference type="EMBL" id="CP063362">
    <property type="protein sequence ID" value="QRG08792.1"/>
    <property type="molecule type" value="Genomic_DNA"/>
</dbReference>
<dbReference type="RefSeq" id="WP_203195706.1">
    <property type="nucleotide sequence ID" value="NZ_CP063362.1"/>
</dbReference>
<dbReference type="Proteomes" id="UP000596427">
    <property type="component" value="Chromosome"/>
</dbReference>
<evidence type="ECO:0000256" key="2">
    <source>
        <dbReference type="ARBA" id="ARBA00007482"/>
    </source>
</evidence>
<dbReference type="NCBIfam" id="TIGR00052">
    <property type="entry name" value="nudix-type nucleoside diphosphatase, YffH/AdpP family"/>
    <property type="match status" value="1"/>
</dbReference>
<evidence type="ECO:0000313" key="16">
    <source>
        <dbReference type="EMBL" id="QRG08792.1"/>
    </source>
</evidence>
<feature type="binding site" evidence="13">
    <location>
        <position position="109"/>
    </location>
    <ligand>
        <name>Mg(2+)</name>
        <dbReference type="ChEBI" id="CHEBI:18420"/>
        <label>1</label>
    </ligand>
</feature>
<dbReference type="Gene3D" id="3.90.79.10">
    <property type="entry name" value="Nucleoside Triphosphate Pyrophosphohydrolase"/>
    <property type="match status" value="1"/>
</dbReference>
<evidence type="ECO:0000256" key="7">
    <source>
        <dbReference type="ARBA" id="ARBA00022842"/>
    </source>
</evidence>
<dbReference type="GO" id="GO:0019693">
    <property type="term" value="P:ribose phosphate metabolic process"/>
    <property type="evidence" value="ECO:0007669"/>
    <property type="project" value="TreeGrafter"/>
</dbReference>
<dbReference type="PANTHER" id="PTHR11839">
    <property type="entry name" value="UDP/ADP-SUGAR PYROPHOSPHATASE"/>
    <property type="match status" value="1"/>
</dbReference>
<evidence type="ECO:0000256" key="14">
    <source>
        <dbReference type="PIRSR" id="PIRSR604385-3"/>
    </source>
</evidence>
<keyword evidence="17" id="KW-1185">Reference proteome</keyword>
<name>A0A974PS79_9HYPH</name>